<dbReference type="RefSeq" id="WP_281843103.1">
    <property type="nucleotide sequence ID" value="NZ_BROH01000009.1"/>
</dbReference>
<protein>
    <submittedName>
        <fullName evidence="1">Uncharacterized protein</fullName>
    </submittedName>
</protein>
<evidence type="ECO:0000313" key="1">
    <source>
        <dbReference type="EMBL" id="GKY89068.1"/>
    </source>
</evidence>
<dbReference type="Proteomes" id="UP001144205">
    <property type="component" value="Unassembled WGS sequence"/>
</dbReference>
<gene>
    <name evidence="1" type="ORF">STA1M1_29370</name>
</gene>
<evidence type="ECO:0000313" key="2">
    <source>
        <dbReference type="Proteomes" id="UP001144205"/>
    </source>
</evidence>
<dbReference type="EMBL" id="BROH01000009">
    <property type="protein sequence ID" value="GKY89068.1"/>
    <property type="molecule type" value="Genomic_DNA"/>
</dbReference>
<organism evidence="1 2">
    <name type="scientific">Sinisalibacter aestuarii</name>
    <dbReference type="NCBI Taxonomy" id="2949426"/>
    <lineage>
        <taxon>Bacteria</taxon>
        <taxon>Pseudomonadati</taxon>
        <taxon>Pseudomonadota</taxon>
        <taxon>Alphaproteobacteria</taxon>
        <taxon>Rhodobacterales</taxon>
        <taxon>Roseobacteraceae</taxon>
        <taxon>Sinisalibacter</taxon>
    </lineage>
</organism>
<name>A0ABQ5LWC4_9RHOB</name>
<accession>A0ABQ5LWC4</accession>
<reference evidence="1" key="1">
    <citation type="journal article" date="2023" name="Int. J. Syst. Evol. Microbiol.">
        <title>Sinisalibacter aestuarii sp. nov., isolated from estuarine sediment of the Arakawa River.</title>
        <authorList>
            <person name="Arafat S.T."/>
            <person name="Hirano S."/>
            <person name="Sato A."/>
            <person name="Takeuchi K."/>
            <person name="Yasuda T."/>
            <person name="Terahara T."/>
            <person name="Hamada M."/>
            <person name="Kobayashi T."/>
        </authorList>
    </citation>
    <scope>NUCLEOTIDE SEQUENCE</scope>
    <source>
        <strain evidence="1">B-399</strain>
    </source>
</reference>
<sequence>MGGKLDRRAAKAAWRERKADWAVTSMRIGDSVWVKLTPDPVALENRLRFMLKQGGAGLAPGMVAACKAHGEVNFEVLERLDADLSDLARERVGEARLAHWQAALGARRW</sequence>
<keyword evidence="2" id="KW-1185">Reference proteome</keyword>
<comment type="caution">
    <text evidence="1">The sequence shown here is derived from an EMBL/GenBank/DDBJ whole genome shotgun (WGS) entry which is preliminary data.</text>
</comment>
<proteinExistence type="predicted"/>